<dbReference type="Proteomes" id="UP000241010">
    <property type="component" value="Unassembled WGS sequence"/>
</dbReference>
<dbReference type="PANTHER" id="PTHR10815:SF13">
    <property type="entry name" value="METHYLATED-DNA--PROTEIN-CYSTEINE METHYLTRANSFERASE"/>
    <property type="match status" value="1"/>
</dbReference>
<dbReference type="OrthoDB" id="9802228at2"/>
<evidence type="ECO:0000313" key="9">
    <source>
        <dbReference type="EMBL" id="PTE23167.1"/>
    </source>
</evidence>
<feature type="domain" description="Methylguanine DNA methyltransferase ribonuclease-like" evidence="8">
    <location>
        <begin position="2"/>
        <end position="63"/>
    </location>
</feature>
<dbReference type="RefSeq" id="WP_107662538.1">
    <property type="nucleotide sequence ID" value="NZ_PZKG01000009.1"/>
</dbReference>
<dbReference type="InterPro" id="IPR036388">
    <property type="entry name" value="WH-like_DNA-bd_sf"/>
</dbReference>
<reference evidence="9 10" key="1">
    <citation type="submission" date="2018-03" db="EMBL/GenBank/DDBJ databases">
        <title>Cereibacter changlensis.</title>
        <authorList>
            <person name="Meyer T.E."/>
            <person name="Miller S."/>
            <person name="Lodha T."/>
            <person name="Gandham S."/>
            <person name="Chintalapati S."/>
            <person name="Chintalapati V.R."/>
        </authorList>
    </citation>
    <scope>NUCLEOTIDE SEQUENCE [LARGE SCALE GENOMIC DNA]</scope>
    <source>
        <strain evidence="9 10">JA139</strain>
    </source>
</reference>
<dbReference type="PROSITE" id="PS00374">
    <property type="entry name" value="MGMT"/>
    <property type="match status" value="1"/>
</dbReference>
<dbReference type="EMBL" id="PZKG01000009">
    <property type="protein sequence ID" value="PTE23167.1"/>
    <property type="molecule type" value="Genomic_DNA"/>
</dbReference>
<accession>A0A2T4JZE2</accession>
<dbReference type="GO" id="GO:0003908">
    <property type="term" value="F:methylated-DNA-[protein]-cysteine S-methyltransferase activity"/>
    <property type="evidence" value="ECO:0007669"/>
    <property type="project" value="UniProtKB-EC"/>
</dbReference>
<dbReference type="SUPFAM" id="SSF46767">
    <property type="entry name" value="Methylated DNA-protein cysteine methyltransferase, C-terminal domain"/>
    <property type="match status" value="1"/>
</dbReference>
<keyword evidence="10" id="KW-1185">Reference proteome</keyword>
<keyword evidence="4" id="KW-0227">DNA damage</keyword>
<evidence type="ECO:0000259" key="8">
    <source>
        <dbReference type="Pfam" id="PF02870"/>
    </source>
</evidence>
<evidence type="ECO:0000313" key="10">
    <source>
        <dbReference type="Proteomes" id="UP000241010"/>
    </source>
</evidence>
<feature type="domain" description="Methylated-DNA-[protein]-cysteine S-methyltransferase DNA binding" evidence="7">
    <location>
        <begin position="67"/>
        <end position="145"/>
    </location>
</feature>
<name>A0A2T4JZE2_9RHOB</name>
<dbReference type="SUPFAM" id="SSF53155">
    <property type="entry name" value="Methylated DNA-protein cysteine methyltransferase domain"/>
    <property type="match status" value="1"/>
</dbReference>
<dbReference type="Pfam" id="PF02870">
    <property type="entry name" value="Methyltransf_1N"/>
    <property type="match status" value="1"/>
</dbReference>
<keyword evidence="2 9" id="KW-0489">Methyltransferase</keyword>
<keyword evidence="5" id="KW-0234">DNA repair</keyword>
<comment type="caution">
    <text evidence="9">The sequence shown here is derived from an EMBL/GenBank/DDBJ whole genome shotgun (WGS) entry which is preliminary data.</text>
</comment>
<evidence type="ECO:0000256" key="1">
    <source>
        <dbReference type="ARBA" id="ARBA00001286"/>
    </source>
</evidence>
<comment type="catalytic activity">
    <reaction evidence="6">
        <text>a 6-O-methyl-2'-deoxyguanosine in DNA + L-cysteinyl-[protein] = S-methyl-L-cysteinyl-[protein] + a 2'-deoxyguanosine in DNA</text>
        <dbReference type="Rhea" id="RHEA:24000"/>
        <dbReference type="Rhea" id="RHEA-COMP:10131"/>
        <dbReference type="Rhea" id="RHEA-COMP:10132"/>
        <dbReference type="Rhea" id="RHEA-COMP:11367"/>
        <dbReference type="Rhea" id="RHEA-COMP:11368"/>
        <dbReference type="ChEBI" id="CHEBI:29950"/>
        <dbReference type="ChEBI" id="CHEBI:82612"/>
        <dbReference type="ChEBI" id="CHEBI:85445"/>
        <dbReference type="ChEBI" id="CHEBI:85448"/>
        <dbReference type="EC" id="2.1.1.63"/>
    </reaction>
</comment>
<dbReference type="AlphaFoldDB" id="A0A2T4JZE2"/>
<dbReference type="GO" id="GO:0032259">
    <property type="term" value="P:methylation"/>
    <property type="evidence" value="ECO:0007669"/>
    <property type="project" value="UniProtKB-KW"/>
</dbReference>
<evidence type="ECO:0000256" key="2">
    <source>
        <dbReference type="ARBA" id="ARBA00022603"/>
    </source>
</evidence>
<dbReference type="InterPro" id="IPR001497">
    <property type="entry name" value="MethylDNA_cys_MeTrfase_AS"/>
</dbReference>
<dbReference type="NCBIfam" id="TIGR00589">
    <property type="entry name" value="ogt"/>
    <property type="match status" value="1"/>
</dbReference>
<proteinExistence type="predicted"/>
<evidence type="ECO:0000259" key="7">
    <source>
        <dbReference type="Pfam" id="PF01035"/>
    </source>
</evidence>
<dbReference type="Pfam" id="PF01035">
    <property type="entry name" value="DNA_binding_1"/>
    <property type="match status" value="1"/>
</dbReference>
<evidence type="ECO:0000256" key="4">
    <source>
        <dbReference type="ARBA" id="ARBA00022763"/>
    </source>
</evidence>
<keyword evidence="3 9" id="KW-0808">Transferase</keyword>
<dbReference type="Gene3D" id="3.30.160.70">
    <property type="entry name" value="Methylated DNA-protein cysteine methyltransferase domain"/>
    <property type="match status" value="1"/>
</dbReference>
<gene>
    <name evidence="9" type="ORF">C5F48_03600</name>
</gene>
<evidence type="ECO:0000256" key="5">
    <source>
        <dbReference type="ARBA" id="ARBA00023204"/>
    </source>
</evidence>
<dbReference type="Gene3D" id="1.10.10.10">
    <property type="entry name" value="Winged helix-like DNA-binding domain superfamily/Winged helix DNA-binding domain"/>
    <property type="match status" value="1"/>
</dbReference>
<dbReference type="GO" id="GO:0006281">
    <property type="term" value="P:DNA repair"/>
    <property type="evidence" value="ECO:0007669"/>
    <property type="project" value="UniProtKB-KW"/>
</dbReference>
<dbReference type="CDD" id="cd06445">
    <property type="entry name" value="ATase"/>
    <property type="match status" value="1"/>
</dbReference>
<dbReference type="InterPro" id="IPR036217">
    <property type="entry name" value="MethylDNA_cys_MeTrfase_DNAb"/>
</dbReference>
<comment type="catalytic activity">
    <reaction evidence="1">
        <text>a 4-O-methyl-thymidine in DNA + L-cysteinyl-[protein] = a thymidine in DNA + S-methyl-L-cysteinyl-[protein]</text>
        <dbReference type="Rhea" id="RHEA:53428"/>
        <dbReference type="Rhea" id="RHEA-COMP:10131"/>
        <dbReference type="Rhea" id="RHEA-COMP:10132"/>
        <dbReference type="Rhea" id="RHEA-COMP:13555"/>
        <dbReference type="Rhea" id="RHEA-COMP:13556"/>
        <dbReference type="ChEBI" id="CHEBI:29950"/>
        <dbReference type="ChEBI" id="CHEBI:82612"/>
        <dbReference type="ChEBI" id="CHEBI:137386"/>
        <dbReference type="ChEBI" id="CHEBI:137387"/>
        <dbReference type="EC" id="2.1.1.63"/>
    </reaction>
</comment>
<sequence length="150" mass="15965">MKQGRYLSPLGALVLTEVEGRLTRLRWEEGETDDNSPLLDAARNQLDAYFARRLTRFDLPLALGEGFPARFLAALQAIPFGETRRYGELAKALGVSAQAIGQACGANPLPILIPCHRVLGASGLGGFSAPGGVETKVALLRHEGAASLLI</sequence>
<protein>
    <submittedName>
        <fullName evidence="9">Cysteine methyltransferase</fullName>
    </submittedName>
</protein>
<organism evidence="9 10">
    <name type="scientific">Cereibacter changlensis JA139</name>
    <dbReference type="NCBI Taxonomy" id="1188249"/>
    <lineage>
        <taxon>Bacteria</taxon>
        <taxon>Pseudomonadati</taxon>
        <taxon>Pseudomonadota</taxon>
        <taxon>Alphaproteobacteria</taxon>
        <taxon>Rhodobacterales</taxon>
        <taxon>Paracoccaceae</taxon>
        <taxon>Cereibacter</taxon>
    </lineage>
</organism>
<dbReference type="PANTHER" id="PTHR10815">
    <property type="entry name" value="METHYLATED-DNA--PROTEIN-CYSTEINE METHYLTRANSFERASE"/>
    <property type="match status" value="1"/>
</dbReference>
<evidence type="ECO:0000256" key="3">
    <source>
        <dbReference type="ARBA" id="ARBA00022679"/>
    </source>
</evidence>
<evidence type="ECO:0000256" key="6">
    <source>
        <dbReference type="ARBA" id="ARBA00049348"/>
    </source>
</evidence>
<dbReference type="InterPro" id="IPR008332">
    <property type="entry name" value="MethylG_MeTrfase_N"/>
</dbReference>
<dbReference type="InterPro" id="IPR014048">
    <property type="entry name" value="MethylDNA_cys_MeTrfase_DNA-bd"/>
</dbReference>
<dbReference type="InterPro" id="IPR036631">
    <property type="entry name" value="MGMT_N_sf"/>
</dbReference>